<dbReference type="AlphaFoldDB" id="A0A1F6TVL8"/>
<keyword evidence="2" id="KW-0813">Transport</keyword>
<feature type="transmembrane region" description="Helical" evidence="9">
    <location>
        <begin position="12"/>
        <end position="34"/>
    </location>
</feature>
<keyword evidence="5" id="KW-0029">Amino-acid transport</keyword>
<dbReference type="EMBL" id="MFSU01000008">
    <property type="protein sequence ID" value="OGI49092.1"/>
    <property type="molecule type" value="Genomic_DNA"/>
</dbReference>
<dbReference type="GO" id="GO:0005886">
    <property type="term" value="C:plasma membrane"/>
    <property type="evidence" value="ECO:0007669"/>
    <property type="project" value="UniProtKB-SubCell"/>
</dbReference>
<comment type="similarity">
    <text evidence="8">Belongs to the binding-protein-dependent transport system permease family. LivHM subfamily.</text>
</comment>
<keyword evidence="7 9" id="KW-0472">Membrane</keyword>
<dbReference type="Proteomes" id="UP000178885">
    <property type="component" value="Unassembled WGS sequence"/>
</dbReference>
<evidence type="ECO:0000256" key="8">
    <source>
        <dbReference type="ARBA" id="ARBA00037998"/>
    </source>
</evidence>
<keyword evidence="6 9" id="KW-1133">Transmembrane helix</keyword>
<dbReference type="InterPro" id="IPR001851">
    <property type="entry name" value="ABC_transp_permease"/>
</dbReference>
<evidence type="ECO:0000256" key="2">
    <source>
        <dbReference type="ARBA" id="ARBA00022448"/>
    </source>
</evidence>
<evidence type="ECO:0000256" key="3">
    <source>
        <dbReference type="ARBA" id="ARBA00022475"/>
    </source>
</evidence>
<feature type="transmembrane region" description="Helical" evidence="9">
    <location>
        <begin position="146"/>
        <end position="163"/>
    </location>
</feature>
<dbReference type="GO" id="GO:0006865">
    <property type="term" value="P:amino acid transport"/>
    <property type="evidence" value="ECO:0007669"/>
    <property type="project" value="UniProtKB-KW"/>
</dbReference>
<keyword evidence="4 9" id="KW-0812">Transmembrane</keyword>
<sequence length="293" mass="30643">MQELLDPVVLGQLLIGGLLAGALYALLACGLNLVFGVMRIINIAHADLMLVGAFAAWVLFATLGLNPVVALALVVPAAFLFGYGLQAVLIERVVGRPLLASLLATYGVSILLVNLGLLIFGSDYKSVPVWQGSFVVGEFVIPKPRAAAGAVAVALALGVYFFLERTRLGKAMRAVSEHPHVATICGIDTRRIRMIAFGLAAAMAAAAGAMLSMIYSFSPLTSADFIQKCFAIIIIGGMGNFLGALYGGLLLGVVEAYVGGVLTTQWAEAVAYLLLVLVLLVRPTGLRGAADVR</sequence>
<comment type="caution">
    <text evidence="10">The sequence shown here is derived from an EMBL/GenBank/DDBJ whole genome shotgun (WGS) entry which is preliminary data.</text>
</comment>
<evidence type="ECO:0000256" key="6">
    <source>
        <dbReference type="ARBA" id="ARBA00022989"/>
    </source>
</evidence>
<proteinExistence type="inferred from homology"/>
<dbReference type="PANTHER" id="PTHR11795:SF445">
    <property type="entry name" value="AMINO ACID ABC TRANSPORTER PERMEASE PROTEIN"/>
    <property type="match status" value="1"/>
</dbReference>
<feature type="transmembrane region" description="Helical" evidence="9">
    <location>
        <begin position="195"/>
        <end position="218"/>
    </location>
</feature>
<evidence type="ECO:0000256" key="7">
    <source>
        <dbReference type="ARBA" id="ARBA00023136"/>
    </source>
</evidence>
<feature type="transmembrane region" description="Helical" evidence="9">
    <location>
        <begin position="266"/>
        <end position="285"/>
    </location>
</feature>
<dbReference type="CDD" id="cd06582">
    <property type="entry name" value="TM_PBP1_LivH_like"/>
    <property type="match status" value="1"/>
</dbReference>
<accession>A0A1F6TVL8</accession>
<dbReference type="Pfam" id="PF02653">
    <property type="entry name" value="BPD_transp_2"/>
    <property type="match status" value="1"/>
</dbReference>
<dbReference type="InterPro" id="IPR052157">
    <property type="entry name" value="BCAA_transport_permease"/>
</dbReference>
<evidence type="ECO:0008006" key="12">
    <source>
        <dbReference type="Google" id="ProtNLM"/>
    </source>
</evidence>
<reference evidence="10 11" key="1">
    <citation type="journal article" date="2016" name="Nat. Commun.">
        <title>Thousands of microbial genomes shed light on interconnected biogeochemical processes in an aquifer system.</title>
        <authorList>
            <person name="Anantharaman K."/>
            <person name="Brown C.T."/>
            <person name="Hug L.A."/>
            <person name="Sharon I."/>
            <person name="Castelle C.J."/>
            <person name="Probst A.J."/>
            <person name="Thomas B.C."/>
            <person name="Singh A."/>
            <person name="Wilkins M.J."/>
            <person name="Karaoz U."/>
            <person name="Brodie E.L."/>
            <person name="Williams K.H."/>
            <person name="Hubbard S.S."/>
            <person name="Banfield J.F."/>
        </authorList>
    </citation>
    <scope>NUCLEOTIDE SEQUENCE [LARGE SCALE GENOMIC DNA]</scope>
</reference>
<name>A0A1F6TVL8_9PROT</name>
<evidence type="ECO:0000256" key="1">
    <source>
        <dbReference type="ARBA" id="ARBA00004651"/>
    </source>
</evidence>
<keyword evidence="3" id="KW-1003">Cell membrane</keyword>
<comment type="subcellular location">
    <subcellularLocation>
        <location evidence="1">Cell membrane</location>
        <topology evidence="1">Multi-pass membrane protein</topology>
    </subcellularLocation>
</comment>
<dbReference type="PANTHER" id="PTHR11795">
    <property type="entry name" value="BRANCHED-CHAIN AMINO ACID TRANSPORT SYSTEM PERMEASE PROTEIN LIVH"/>
    <property type="match status" value="1"/>
</dbReference>
<evidence type="ECO:0000256" key="4">
    <source>
        <dbReference type="ARBA" id="ARBA00022692"/>
    </source>
</evidence>
<protein>
    <recommendedName>
        <fullName evidence="12">Branched-chain amino acid ABC transporter permease</fullName>
    </recommendedName>
</protein>
<gene>
    <name evidence="10" type="ORF">A2151_00105</name>
</gene>
<dbReference type="STRING" id="1817760.A2151_00105"/>
<feature type="transmembrane region" description="Helical" evidence="9">
    <location>
        <begin position="69"/>
        <end position="90"/>
    </location>
</feature>
<dbReference type="GO" id="GO:0022857">
    <property type="term" value="F:transmembrane transporter activity"/>
    <property type="evidence" value="ECO:0007669"/>
    <property type="project" value="InterPro"/>
</dbReference>
<evidence type="ECO:0000256" key="9">
    <source>
        <dbReference type="SAM" id="Phobius"/>
    </source>
</evidence>
<feature type="transmembrane region" description="Helical" evidence="9">
    <location>
        <begin position="46"/>
        <end position="63"/>
    </location>
</feature>
<evidence type="ECO:0000256" key="5">
    <source>
        <dbReference type="ARBA" id="ARBA00022970"/>
    </source>
</evidence>
<feature type="transmembrane region" description="Helical" evidence="9">
    <location>
        <begin position="230"/>
        <end position="254"/>
    </location>
</feature>
<organism evidence="10 11">
    <name type="scientific">Candidatus Muproteobacteria bacterium RBG_16_65_34</name>
    <dbReference type="NCBI Taxonomy" id="1817760"/>
    <lineage>
        <taxon>Bacteria</taxon>
        <taxon>Pseudomonadati</taxon>
        <taxon>Pseudomonadota</taxon>
        <taxon>Candidatus Muproteobacteria</taxon>
    </lineage>
</organism>
<feature type="transmembrane region" description="Helical" evidence="9">
    <location>
        <begin position="97"/>
        <end position="120"/>
    </location>
</feature>
<evidence type="ECO:0000313" key="10">
    <source>
        <dbReference type="EMBL" id="OGI49092.1"/>
    </source>
</evidence>
<evidence type="ECO:0000313" key="11">
    <source>
        <dbReference type="Proteomes" id="UP000178885"/>
    </source>
</evidence>